<keyword evidence="4" id="KW-1185">Reference proteome</keyword>
<sequence length="114" mass="12568">MLTQNAYTLTQAIKHWGKDFTVTRFGTNEYGEPIGNIPVGSFRGLFHTSSRYLNITLQESAAVSTAKELRLLTLSTDKVQQGDTVTLDNRKYSVTGTDDVGGLHLCTDISLQEV</sequence>
<evidence type="ECO:0000313" key="3">
    <source>
        <dbReference type="Proteomes" id="UP000501316"/>
    </source>
</evidence>
<protein>
    <recommendedName>
        <fullName evidence="5">Phage head-tail adapter protein</fullName>
    </recommendedName>
</protein>
<evidence type="ECO:0000313" key="1">
    <source>
        <dbReference type="EMBL" id="QKN24240.1"/>
    </source>
</evidence>
<dbReference type="EMBL" id="CP046161">
    <property type="protein sequence ID" value="QKO30688.1"/>
    <property type="molecule type" value="Genomic_DNA"/>
</dbReference>
<dbReference type="Proteomes" id="UP000501316">
    <property type="component" value="Chromosome"/>
</dbReference>
<reference evidence="2" key="3">
    <citation type="journal article" date="2022" name="Int. J. Syst. Evol. Microbiol.">
        <title>Caproicibacterium lactatifermentans sp. nov., isolated from pit clay used for the production of Chinese strong aroma-type liquor.</title>
        <authorList>
            <person name="Wang H."/>
            <person name="Gu Y."/>
            <person name="Zhao D."/>
            <person name="Qiao Z."/>
            <person name="Zheng J."/>
            <person name="Gao J."/>
            <person name="Ren C."/>
            <person name="Xu Y."/>
        </authorList>
    </citation>
    <scope>NUCLEOTIDE SEQUENCE</scope>
    <source>
        <strain evidence="2">JNU-WLY1368</strain>
    </source>
</reference>
<evidence type="ECO:0000313" key="4">
    <source>
        <dbReference type="Proteomes" id="UP000509623"/>
    </source>
</evidence>
<dbReference type="RefSeq" id="WP_086035379.1">
    <property type="nucleotide sequence ID" value="NZ_CP046051.1"/>
</dbReference>
<proteinExistence type="predicted"/>
<organism evidence="1 3">
    <name type="scientific">Caproicibacterium lactatifermentans</name>
    <dbReference type="NCBI Taxonomy" id="2666138"/>
    <lineage>
        <taxon>Bacteria</taxon>
        <taxon>Bacillati</taxon>
        <taxon>Bacillota</taxon>
        <taxon>Clostridia</taxon>
        <taxon>Eubacteriales</taxon>
        <taxon>Oscillospiraceae</taxon>
        <taxon>Caproicibacterium</taxon>
    </lineage>
</organism>
<accession>A0A859DR04</accession>
<dbReference type="Proteomes" id="UP000509623">
    <property type="component" value="Chromosome"/>
</dbReference>
<evidence type="ECO:0008006" key="5">
    <source>
        <dbReference type="Google" id="ProtNLM"/>
    </source>
</evidence>
<dbReference type="AlphaFoldDB" id="A0A859DR04"/>
<reference evidence="2" key="2">
    <citation type="journal article" date="2021" name="Appl. Environ. Microbiol.">
        <title>Adaptability of a Caproate-Producing Bacterium Contributes to Its Dominance in an Anaerobic Fermentation System.</title>
        <authorList>
            <person name="Wang H."/>
            <person name="Gu Y."/>
            <person name="Zhou W."/>
            <person name="Zhao D."/>
            <person name="Qiao Z."/>
            <person name="Zheng J."/>
            <person name="Gao J."/>
            <person name="Chen X."/>
            <person name="Ren C."/>
            <person name="Xu Y."/>
        </authorList>
    </citation>
    <scope>NUCLEOTIDE SEQUENCE</scope>
    <source>
        <strain evidence="2">JNU-WLY1368</strain>
    </source>
</reference>
<dbReference type="KEGG" id="clf:GJQ69_06925"/>
<reference evidence="3 4" key="1">
    <citation type="submission" date="2019-11" db="EMBL/GenBank/DDBJ databases">
        <authorList>
            <person name="Ren C."/>
            <person name="Wang H."/>
            <person name="Xu Y."/>
        </authorList>
    </citation>
    <scope>NUCLEOTIDE SEQUENCE [LARGE SCALE GENOMIC DNA]</scope>
    <source>
        <strain evidence="4">JNU-WLY1368</strain>
        <strain evidence="1 3">LBM 19010</strain>
    </source>
</reference>
<name>A0A859DR04_9FIRM</name>
<dbReference type="EMBL" id="CP046051">
    <property type="protein sequence ID" value="QKN24240.1"/>
    <property type="molecule type" value="Genomic_DNA"/>
</dbReference>
<evidence type="ECO:0000313" key="2">
    <source>
        <dbReference type="EMBL" id="QKO30688.1"/>
    </source>
</evidence>
<gene>
    <name evidence="1" type="ORF">GJQ69_06925</name>
    <name evidence="2" type="ORF">GKP14_06590</name>
</gene>